<dbReference type="Proteomes" id="UP000235315">
    <property type="component" value="Chromosome"/>
</dbReference>
<organism evidence="1 2">
    <name type="scientific">Pseudomonas ogarae (strain DSM 112162 / CECT 30235 / F113)</name>
    <dbReference type="NCBI Taxonomy" id="1114970"/>
    <lineage>
        <taxon>Bacteria</taxon>
        <taxon>Pseudomonadati</taxon>
        <taxon>Pseudomonadota</taxon>
        <taxon>Gammaproteobacteria</taxon>
        <taxon>Pseudomonadales</taxon>
        <taxon>Pseudomonadaceae</taxon>
        <taxon>Pseudomonas</taxon>
    </lineage>
</organism>
<proteinExistence type="predicted"/>
<sequence>MLGESQLDQNQRIAAFGSSYRFIAQTLIARPHRSKHNQQKASIWFIAGLPPFGTDPSHMTMQTSDP</sequence>
<gene>
    <name evidence="1" type="ORF">C1C98_25520</name>
</gene>
<dbReference type="EMBL" id="CP025738">
    <property type="protein sequence ID" value="AUO48573.1"/>
    <property type="molecule type" value="Genomic_DNA"/>
</dbReference>
<evidence type="ECO:0000313" key="1">
    <source>
        <dbReference type="EMBL" id="AUO48573.1"/>
    </source>
</evidence>
<protein>
    <submittedName>
        <fullName evidence="1">Uncharacterized protein</fullName>
    </submittedName>
</protein>
<evidence type="ECO:0000313" key="2">
    <source>
        <dbReference type="Proteomes" id="UP000235315"/>
    </source>
</evidence>
<accession>A0ABM6R517</accession>
<name>A0ABM6R517_PSEO1</name>
<reference evidence="1 2" key="1">
    <citation type="submission" date="2018-01" db="EMBL/GenBank/DDBJ databases">
        <title>Tropical forage species Digitaria eriantha prevents oxidative stress under low temperature conditions by the incorporation of polyhydroxybutyrate-producing endophytic bacteria.</title>
        <authorList>
            <person name="Stritzler M."/>
            <person name="Ayub N."/>
        </authorList>
    </citation>
    <scope>NUCLEOTIDE SEQUENCE [LARGE SCALE GENOMIC DNA]</scope>
    <source>
        <strain evidence="1 2">FR1</strain>
    </source>
</reference>
<keyword evidence="2" id="KW-1185">Reference proteome</keyword>